<dbReference type="OrthoDB" id="4336585at2"/>
<dbReference type="GO" id="GO:0003677">
    <property type="term" value="F:DNA binding"/>
    <property type="evidence" value="ECO:0007669"/>
    <property type="project" value="InterPro"/>
</dbReference>
<dbReference type="SMART" id="SM00530">
    <property type="entry name" value="HTH_XRE"/>
    <property type="match status" value="1"/>
</dbReference>
<organism evidence="2 3">
    <name type="scientific">Nonomuraea polychroma</name>
    <dbReference type="NCBI Taxonomy" id="46176"/>
    <lineage>
        <taxon>Bacteria</taxon>
        <taxon>Bacillati</taxon>
        <taxon>Actinomycetota</taxon>
        <taxon>Actinomycetes</taxon>
        <taxon>Streptosporangiales</taxon>
        <taxon>Streptosporangiaceae</taxon>
        <taxon>Nonomuraea</taxon>
    </lineage>
</organism>
<dbReference type="CDD" id="cd00093">
    <property type="entry name" value="HTH_XRE"/>
    <property type="match status" value="1"/>
</dbReference>
<dbReference type="EMBL" id="SAUN01000001">
    <property type="protein sequence ID" value="RVX40475.1"/>
    <property type="molecule type" value="Genomic_DNA"/>
</dbReference>
<name>A0A438M3U4_9ACTN</name>
<dbReference type="PANTHER" id="PTHR35010:SF2">
    <property type="entry name" value="BLL4672 PROTEIN"/>
    <property type="match status" value="1"/>
</dbReference>
<feature type="domain" description="HTH cro/C1-type" evidence="1">
    <location>
        <begin position="34"/>
        <end position="81"/>
    </location>
</feature>
<evidence type="ECO:0000313" key="2">
    <source>
        <dbReference type="EMBL" id="RVX40475.1"/>
    </source>
</evidence>
<comment type="caution">
    <text evidence="2">The sequence shown here is derived from an EMBL/GenBank/DDBJ whole genome shotgun (WGS) entry which is preliminary data.</text>
</comment>
<dbReference type="Gene3D" id="1.10.260.40">
    <property type="entry name" value="lambda repressor-like DNA-binding domains"/>
    <property type="match status" value="1"/>
</dbReference>
<dbReference type="Proteomes" id="UP000284824">
    <property type="component" value="Unassembled WGS sequence"/>
</dbReference>
<dbReference type="AlphaFoldDB" id="A0A438M3U4"/>
<keyword evidence="3" id="KW-1185">Reference proteome</keyword>
<evidence type="ECO:0000313" key="3">
    <source>
        <dbReference type="Proteomes" id="UP000284824"/>
    </source>
</evidence>
<evidence type="ECO:0000259" key="1">
    <source>
        <dbReference type="PROSITE" id="PS50943"/>
    </source>
</evidence>
<gene>
    <name evidence="2" type="ORF">EDD27_2886</name>
</gene>
<dbReference type="RefSeq" id="WP_127932850.1">
    <property type="nucleotide sequence ID" value="NZ_SAUN01000001.1"/>
</dbReference>
<dbReference type="PANTHER" id="PTHR35010">
    <property type="entry name" value="BLL4672 PROTEIN-RELATED"/>
    <property type="match status" value="1"/>
</dbReference>
<accession>A0A438M3U4</accession>
<sequence length="285" mass="30729">MSDNELGAFLRARREACKPADVGLPDGARRRTPGLRRSELATVAGLSVEYLTRLEQGRDRNPSMQVLTALADALRMTPEERIHLRSLNKVASGAIGLCPSVYEGPARTVRSTVRAVLDRLEPAPAAVVNLLSEVVARTSGYERLFGPVGLLDGDPPSMIKYVFADTRARTAFPDWDRVADEYAAALRLEVAQGDEYAAELVSELSFAAGEPFAERLSGPPEPPRMAAVERLAHPQAGQLRLAREVLDLDGGEQRLLVYLPADAATSAALDRLTGRHPGALKAVTA</sequence>
<dbReference type="Pfam" id="PF17765">
    <property type="entry name" value="MLTR_LBD"/>
    <property type="match status" value="1"/>
</dbReference>
<protein>
    <submittedName>
        <fullName evidence="2">Helix-turn-helix protein</fullName>
    </submittedName>
</protein>
<dbReference type="Pfam" id="PF13560">
    <property type="entry name" value="HTH_31"/>
    <property type="match status" value="1"/>
</dbReference>
<dbReference type="InterPro" id="IPR041413">
    <property type="entry name" value="MLTR_LBD"/>
</dbReference>
<reference evidence="2 3" key="1">
    <citation type="submission" date="2019-01" db="EMBL/GenBank/DDBJ databases">
        <title>Sequencing the genomes of 1000 actinobacteria strains.</title>
        <authorList>
            <person name="Klenk H.-P."/>
        </authorList>
    </citation>
    <scope>NUCLEOTIDE SEQUENCE [LARGE SCALE GENOMIC DNA]</scope>
    <source>
        <strain evidence="2 3">DSM 43925</strain>
    </source>
</reference>
<dbReference type="SUPFAM" id="SSF47413">
    <property type="entry name" value="lambda repressor-like DNA-binding domains"/>
    <property type="match status" value="1"/>
</dbReference>
<dbReference type="Gene3D" id="3.30.450.180">
    <property type="match status" value="1"/>
</dbReference>
<dbReference type="InterPro" id="IPR001387">
    <property type="entry name" value="Cro/C1-type_HTH"/>
</dbReference>
<proteinExistence type="predicted"/>
<dbReference type="PROSITE" id="PS50943">
    <property type="entry name" value="HTH_CROC1"/>
    <property type="match status" value="1"/>
</dbReference>
<dbReference type="InterPro" id="IPR010982">
    <property type="entry name" value="Lambda_DNA-bd_dom_sf"/>
</dbReference>